<evidence type="ECO:0000313" key="1">
    <source>
        <dbReference type="EMBL" id="ACF14816.1"/>
    </source>
</evidence>
<dbReference type="eggNOG" id="COG0745">
    <property type="taxonomic scope" value="Bacteria"/>
</dbReference>
<proteinExistence type="predicted"/>
<organism evidence="1 2">
    <name type="scientific">Chloroherpeton thalassium (strain ATCC 35110 / GB-78)</name>
    <dbReference type="NCBI Taxonomy" id="517418"/>
    <lineage>
        <taxon>Bacteria</taxon>
        <taxon>Pseudomonadati</taxon>
        <taxon>Chlorobiota</taxon>
        <taxon>Chlorobiia</taxon>
        <taxon>Chlorobiales</taxon>
        <taxon>Chloroherpetonaceae</taxon>
        <taxon>Chloroherpeton</taxon>
    </lineage>
</organism>
<keyword evidence="2" id="KW-1185">Reference proteome</keyword>
<dbReference type="HOGENOM" id="CLU_873449_0_0_10"/>
<accession>B3QX06</accession>
<sequence>MKKESSSVNVPKCTEKDDSIEKYQYIFNALPQLIAVVDESYLICSVNSSWKIFVNKCAADKLENGGIGKNYLYVFQRLLEVNYSTVREIESGIRSIIQGDFPIFELEYNCKIDGKLNLFVTKIANLSTPSSDGAVITHSNITNRTDSLRVKMDNELRQELANVLLSEESHQLQSLERYTTAANTSITAKYFGLGPLKEANTGVFNNFVLKMDAIIDKAVENQMFKVENEFSKDLNGFANELGHLNLSPRDVIDIYLSALKLKSKKATPRQMQAYTTEARLVVLELMGNLVSYYRNFSFGFIYPGAVDRKKTETNNDKQ</sequence>
<protein>
    <recommendedName>
        <fullName evidence="3">PAS domain-containing protein</fullName>
    </recommendedName>
</protein>
<dbReference type="eggNOG" id="COG1352">
    <property type="taxonomic scope" value="Bacteria"/>
</dbReference>
<dbReference type="KEGG" id="cts:Ctha_2366"/>
<dbReference type="RefSeq" id="WP_012500898.1">
    <property type="nucleotide sequence ID" value="NC_011026.1"/>
</dbReference>
<evidence type="ECO:0008006" key="3">
    <source>
        <dbReference type="Google" id="ProtNLM"/>
    </source>
</evidence>
<name>B3QX06_CHLT3</name>
<dbReference type="STRING" id="517418.Ctha_2366"/>
<dbReference type="Proteomes" id="UP000001208">
    <property type="component" value="Chromosome"/>
</dbReference>
<dbReference type="OrthoDB" id="2081318at2"/>
<dbReference type="EMBL" id="CP001100">
    <property type="protein sequence ID" value="ACF14816.1"/>
    <property type="molecule type" value="Genomic_DNA"/>
</dbReference>
<dbReference type="AlphaFoldDB" id="B3QX06"/>
<reference evidence="1 2" key="1">
    <citation type="submission" date="2008-06" db="EMBL/GenBank/DDBJ databases">
        <title>Complete sequence of Chloroherpeton thalassium ATCC 35110.</title>
        <authorList>
            <consortium name="US DOE Joint Genome Institute"/>
            <person name="Lucas S."/>
            <person name="Copeland A."/>
            <person name="Lapidus A."/>
            <person name="Glavina del Rio T."/>
            <person name="Dalin E."/>
            <person name="Tice H."/>
            <person name="Bruce D."/>
            <person name="Goodwin L."/>
            <person name="Pitluck S."/>
            <person name="Schmutz J."/>
            <person name="Larimer F."/>
            <person name="Land M."/>
            <person name="Hauser L."/>
            <person name="Kyrpides N."/>
            <person name="Mikhailova N."/>
            <person name="Liu Z."/>
            <person name="Li T."/>
            <person name="Zhao F."/>
            <person name="Overmann J."/>
            <person name="Bryant D.A."/>
            <person name="Richardson P."/>
        </authorList>
    </citation>
    <scope>NUCLEOTIDE SEQUENCE [LARGE SCALE GENOMIC DNA]</scope>
    <source>
        <strain evidence="2">ATCC 35110 / GB-78</strain>
    </source>
</reference>
<evidence type="ECO:0000313" key="2">
    <source>
        <dbReference type="Proteomes" id="UP000001208"/>
    </source>
</evidence>
<gene>
    <name evidence="1" type="ordered locus">Ctha_2366</name>
</gene>